<sequence>MLPKVATTLLHSGSRAATAVQNQSHTIRNVLQLQSNSGPNSNRGGNGPSSGGSRCNTGSRSYHGSGRAVTQANPFALNDVSIAQTDDSDEPLPVKRVPATATTTTTTRRARRHSTSTPPLVAAERPESLGVFKAVQLHARSRHAFAAAPVESLVTTRSRSNSLSAISASDGTPEDLPPPVPLVPEDHDPSPLPEPLLSPKPQPDIFVTEDYKRLMDARSLDPSAAATVVLNFRQTTITPTIQEFNAAVEALFLTRRPGEPLTLLLETYNDMIQRGFVPNYRTYVTLILALTDRDNELQWAIEGIHQRQKWNELGNPTIKFNAKEDLNQLRLFRNEANLPSILALFRAISVMKIHPSNQIPVFVYRNLLRSCAYHGDEPGTVDGAIQIWSHLEKNAEAIPAICFQWMIAVYGKAKDLAGVQEVFREFRRLANAHKIIWTDKEDNSARKNLIYVWNSAITAYFQCGEPHLAVALLEEMLDAAANQTPKDEMKMAHGVYQALFYGHLPPPPSSSTFSTIIQGFVTAGDIDSAWNWFEQIVNLPHGPVATHISTLTPTRPDAFTWRLMIEALVQHNRIEQLNVLFAHSLSIGKRDKIELRLVDQGYVYVANIRDIERLAKDPGNEAAIKRRLDTLSTLQDTKYLPFDGWDRVWNYYLQFGWLREAIQLCKRHLRHVLQTGYDPRPAVTKTHLVNITTAVYSRYKGQIPFEDALTLARLAPIVRYTYPVDYSTYLLQSYSLQTIDILSKLELSDWIVVLQAAASLEVMPSSVPKAFVRDYAFKGLLDLLSDLTRCSPNFELSVLTKMSPSLVKTVISVALQVHGEEKVESVFESLGPSFMAELSRYRESLTSSEVSEDDASLGFSLESPTTTATTSPMLEETGQPLTDPASVSWINDKQLSDTLRELLRLENNSVDEAFQIFMEAIQQNKLPYRFVTASLITALGRERRLGDMKHVYDLVQVREPPLESTNPSKFQSWIAIEDAMVHALAHMGEIEAAHVHRRRILEQGAVPSPDAYGALIYYVKDTTDDASNALALFHESQLRGVRASQYLYNNIISKVAKARKADLALELFTQMKASSISVSSITYGAVIGACARVGDVVSAETLFKEMTERSSFKPRVPPYNTMMQLYTMTKPNKERAFYYYEEMLKAGVRPSSYTYKLLIDVYMLDPHDIVKAEEVLDIVHKSMHARLEPNHIAAMINAYGCILKDLDKAIAFFDRVPMLSSNRLYDATVFEAMINVLVVHRRSDLIPKYLKKMEIVSVHMTAYVANVLIRAYAVVGDIEKAREVFEGMADPAQGMAAMNNHAPFNPLESRPVAVGTPVYREPSTWEAMVRAELGEGHRDRALDLLERLKQRQFPEAVYNRISGIMVDHSSLPP</sequence>
<dbReference type="PANTHER" id="PTHR46128:SF329">
    <property type="entry name" value="MITOCHONDRIAL GROUP I INTRON SPLICING FACTOR DMR1"/>
    <property type="match status" value="1"/>
</dbReference>
<keyword evidence="2" id="KW-0677">Repeat</keyword>
<proteinExistence type="inferred from homology"/>
<protein>
    <recommendedName>
        <fullName evidence="5">PROP1-like PPR domain-containing protein</fullName>
    </recommendedName>
</protein>
<dbReference type="RefSeq" id="XP_043039666.1">
    <property type="nucleotide sequence ID" value="XM_043188138.1"/>
</dbReference>
<comment type="caution">
    <text evidence="6">The sequence shown here is derived from an EMBL/GenBank/DDBJ whole genome shotgun (WGS) entry which is preliminary data.</text>
</comment>
<feature type="region of interest" description="Disordered" evidence="4">
    <location>
        <begin position="34"/>
        <end position="67"/>
    </location>
</feature>
<feature type="region of interest" description="Disordered" evidence="4">
    <location>
        <begin position="853"/>
        <end position="883"/>
    </location>
</feature>
<feature type="compositionally biased region" description="Polar residues" evidence="4">
    <location>
        <begin position="862"/>
        <end position="872"/>
    </location>
</feature>
<evidence type="ECO:0000256" key="1">
    <source>
        <dbReference type="ARBA" id="ARBA00007626"/>
    </source>
</evidence>
<feature type="repeat" description="PPR" evidence="3">
    <location>
        <begin position="1079"/>
        <end position="1109"/>
    </location>
</feature>
<dbReference type="EMBL" id="MU250535">
    <property type="protein sequence ID" value="KAG7446166.1"/>
    <property type="molecule type" value="Genomic_DNA"/>
</dbReference>
<accession>A0A9P8ASQ4</accession>
<organism evidence="6 7">
    <name type="scientific">Guyanagaster necrorhizus</name>
    <dbReference type="NCBI Taxonomy" id="856835"/>
    <lineage>
        <taxon>Eukaryota</taxon>
        <taxon>Fungi</taxon>
        <taxon>Dikarya</taxon>
        <taxon>Basidiomycota</taxon>
        <taxon>Agaricomycotina</taxon>
        <taxon>Agaricomycetes</taxon>
        <taxon>Agaricomycetidae</taxon>
        <taxon>Agaricales</taxon>
        <taxon>Marasmiineae</taxon>
        <taxon>Physalacriaceae</taxon>
        <taxon>Guyanagaster</taxon>
    </lineage>
</organism>
<dbReference type="PROSITE" id="PS51375">
    <property type="entry name" value="PPR"/>
    <property type="match status" value="4"/>
</dbReference>
<dbReference type="Proteomes" id="UP000812287">
    <property type="component" value="Unassembled WGS sequence"/>
</dbReference>
<dbReference type="Pfam" id="PF01535">
    <property type="entry name" value="PPR"/>
    <property type="match status" value="3"/>
</dbReference>
<feature type="repeat" description="PPR" evidence="3">
    <location>
        <begin position="509"/>
        <end position="543"/>
    </location>
</feature>
<dbReference type="Gene3D" id="1.25.40.10">
    <property type="entry name" value="Tetratricopeptide repeat domain"/>
    <property type="match status" value="5"/>
</dbReference>
<dbReference type="InterPro" id="IPR011990">
    <property type="entry name" value="TPR-like_helical_dom_sf"/>
</dbReference>
<dbReference type="NCBIfam" id="TIGR00756">
    <property type="entry name" value="PPR"/>
    <property type="match status" value="2"/>
</dbReference>
<keyword evidence="7" id="KW-1185">Reference proteome</keyword>
<dbReference type="InterPro" id="IPR033443">
    <property type="entry name" value="PROP1-like_PPR_dom"/>
</dbReference>
<comment type="similarity">
    <text evidence="1">Belongs to the PPR family. P subfamily.</text>
</comment>
<evidence type="ECO:0000259" key="5">
    <source>
        <dbReference type="Pfam" id="PF17177"/>
    </source>
</evidence>
<dbReference type="GeneID" id="66110435"/>
<dbReference type="OrthoDB" id="411857at2759"/>
<feature type="region of interest" description="Disordered" evidence="4">
    <location>
        <begin position="163"/>
        <end position="202"/>
    </location>
</feature>
<feature type="repeat" description="PPR" evidence="3">
    <location>
        <begin position="1115"/>
        <end position="1150"/>
    </location>
</feature>
<dbReference type="Pfam" id="PF17177">
    <property type="entry name" value="PPR_long"/>
    <property type="match status" value="1"/>
</dbReference>
<feature type="domain" description="PROP1-like PPR" evidence="5">
    <location>
        <begin position="1023"/>
        <end position="1182"/>
    </location>
</feature>
<feature type="compositionally biased region" description="Polar residues" evidence="4">
    <location>
        <begin position="55"/>
        <end position="67"/>
    </location>
</feature>
<dbReference type="PANTHER" id="PTHR46128">
    <property type="entry name" value="MITOCHONDRIAL GROUP I INTRON SPLICING FACTOR CCM1"/>
    <property type="match status" value="1"/>
</dbReference>
<gene>
    <name evidence="6" type="ORF">BT62DRAFT_950194</name>
</gene>
<feature type="repeat" description="PPR" evidence="3">
    <location>
        <begin position="1044"/>
        <end position="1078"/>
    </location>
</feature>
<reference evidence="6" key="1">
    <citation type="submission" date="2020-11" db="EMBL/GenBank/DDBJ databases">
        <title>Adaptations for nitrogen fixation in a non-lichenized fungal sporocarp promotes dispersal by wood-feeding termites.</title>
        <authorList>
            <consortium name="DOE Joint Genome Institute"/>
            <person name="Koch R.A."/>
            <person name="Yoon G."/>
            <person name="Arayal U."/>
            <person name="Lail K."/>
            <person name="Amirebrahimi M."/>
            <person name="Labutti K."/>
            <person name="Lipzen A."/>
            <person name="Riley R."/>
            <person name="Barry K."/>
            <person name="Henrissat B."/>
            <person name="Grigoriev I.V."/>
            <person name="Herr J.R."/>
            <person name="Aime M.C."/>
        </authorList>
    </citation>
    <scope>NUCLEOTIDE SEQUENCE</scope>
    <source>
        <strain evidence="6">MCA 3950</strain>
    </source>
</reference>
<feature type="compositionally biased region" description="Pro residues" evidence="4">
    <location>
        <begin position="190"/>
        <end position="202"/>
    </location>
</feature>
<evidence type="ECO:0000313" key="6">
    <source>
        <dbReference type="EMBL" id="KAG7446166.1"/>
    </source>
</evidence>
<feature type="region of interest" description="Disordered" evidence="4">
    <location>
        <begin position="84"/>
        <end position="120"/>
    </location>
</feature>
<evidence type="ECO:0000256" key="3">
    <source>
        <dbReference type="PROSITE-ProRule" id="PRU00708"/>
    </source>
</evidence>
<evidence type="ECO:0000256" key="2">
    <source>
        <dbReference type="ARBA" id="ARBA00022737"/>
    </source>
</evidence>
<evidence type="ECO:0000313" key="7">
    <source>
        <dbReference type="Proteomes" id="UP000812287"/>
    </source>
</evidence>
<evidence type="ECO:0000256" key="4">
    <source>
        <dbReference type="SAM" id="MobiDB-lite"/>
    </source>
</evidence>
<name>A0A9P8ASQ4_9AGAR</name>
<dbReference type="SUPFAM" id="SSF81901">
    <property type="entry name" value="HCP-like"/>
    <property type="match status" value="1"/>
</dbReference>
<dbReference type="InterPro" id="IPR050872">
    <property type="entry name" value="PPR_P_subfamily"/>
</dbReference>
<dbReference type="InterPro" id="IPR002885">
    <property type="entry name" value="PPR_rpt"/>
</dbReference>